<dbReference type="RefSeq" id="WP_006990495.1">
    <property type="nucleotide sequence ID" value="NZ_JBBMQS010000002.1"/>
</dbReference>
<gene>
    <name evidence="1" type="ORF">WNY77_04495</name>
</gene>
<evidence type="ECO:0000313" key="2">
    <source>
        <dbReference type="Proteomes" id="UP001461163"/>
    </source>
</evidence>
<organism evidence="1 2">
    <name type="scientific">Paraglaciecola mesophila</name>
    <dbReference type="NCBI Taxonomy" id="197222"/>
    <lineage>
        <taxon>Bacteria</taxon>
        <taxon>Pseudomonadati</taxon>
        <taxon>Pseudomonadota</taxon>
        <taxon>Gammaproteobacteria</taxon>
        <taxon>Alteromonadales</taxon>
        <taxon>Alteromonadaceae</taxon>
        <taxon>Paraglaciecola</taxon>
    </lineage>
</organism>
<comment type="caution">
    <text evidence="1">The sequence shown here is derived from an EMBL/GenBank/DDBJ whole genome shotgun (WGS) entry which is preliminary data.</text>
</comment>
<reference evidence="1 2" key="1">
    <citation type="submission" date="2024-03" db="EMBL/GenBank/DDBJ databases">
        <title>Community enrichment and isolation of bacterial strains for fucoidan degradation.</title>
        <authorList>
            <person name="Sichert A."/>
        </authorList>
    </citation>
    <scope>NUCLEOTIDE SEQUENCE [LARGE SCALE GENOMIC DNA]</scope>
    <source>
        <strain evidence="1 2">AS12</strain>
    </source>
</reference>
<keyword evidence="2" id="KW-1185">Reference proteome</keyword>
<name>A0ABU9ST53_9ALTE</name>
<protein>
    <submittedName>
        <fullName evidence="1">Uncharacterized protein</fullName>
    </submittedName>
</protein>
<proteinExistence type="predicted"/>
<sequence length="147" mass="16680">MKPIFDIQPSIGTTQIPLNAPREQVLKTLNQPFKSIDKYPERELATDAFYRNDLHVSYEGDPAAVESIELAYSELYEITLLGEPILSLPVKSALAKVEALTGCTPVTHDDGYTYEIPEFGLWLWRESNDNFDENGFYFFTIGIKAVR</sequence>
<accession>A0ABU9ST53</accession>
<dbReference type="EMBL" id="JBBMQS010000002">
    <property type="protein sequence ID" value="MEM5496649.1"/>
    <property type="molecule type" value="Genomic_DNA"/>
</dbReference>
<evidence type="ECO:0000313" key="1">
    <source>
        <dbReference type="EMBL" id="MEM5496649.1"/>
    </source>
</evidence>
<dbReference type="Proteomes" id="UP001461163">
    <property type="component" value="Unassembled WGS sequence"/>
</dbReference>